<keyword evidence="2" id="KW-1185">Reference proteome</keyword>
<proteinExistence type="predicted"/>
<comment type="caution">
    <text evidence="1">The sequence shown here is derived from an EMBL/GenBank/DDBJ whole genome shotgun (WGS) entry which is preliminary data.</text>
</comment>
<name>A0ABV7B7D6_9GAMM</name>
<protein>
    <submittedName>
        <fullName evidence="1">Uncharacterized protein</fullName>
    </submittedName>
</protein>
<organism evidence="1 2">
    <name type="scientific">Halomonas tibetensis</name>
    <dbReference type="NCBI Taxonomy" id="2259590"/>
    <lineage>
        <taxon>Bacteria</taxon>
        <taxon>Pseudomonadati</taxon>
        <taxon>Pseudomonadota</taxon>
        <taxon>Gammaproteobacteria</taxon>
        <taxon>Oceanospirillales</taxon>
        <taxon>Halomonadaceae</taxon>
        <taxon>Halomonas</taxon>
    </lineage>
</organism>
<reference evidence="2" key="1">
    <citation type="journal article" date="2019" name="Int. J. Syst. Evol. Microbiol.">
        <title>The Global Catalogue of Microorganisms (GCM) 10K type strain sequencing project: providing services to taxonomists for standard genome sequencing and annotation.</title>
        <authorList>
            <consortium name="The Broad Institute Genomics Platform"/>
            <consortium name="The Broad Institute Genome Sequencing Center for Infectious Disease"/>
            <person name="Wu L."/>
            <person name="Ma J."/>
        </authorList>
    </citation>
    <scope>NUCLEOTIDE SEQUENCE [LARGE SCALE GENOMIC DNA]</scope>
    <source>
        <strain evidence="2">KCTC 52660</strain>
    </source>
</reference>
<gene>
    <name evidence="1" type="ORF">ACFODV_13160</name>
</gene>
<dbReference type="EMBL" id="JBHRSQ010000017">
    <property type="protein sequence ID" value="MFC2992984.1"/>
    <property type="molecule type" value="Genomic_DNA"/>
</dbReference>
<accession>A0ABV7B7D6</accession>
<dbReference type="Proteomes" id="UP001595386">
    <property type="component" value="Unassembled WGS sequence"/>
</dbReference>
<dbReference type="RefSeq" id="WP_379760182.1">
    <property type="nucleotide sequence ID" value="NZ_JBHRSQ010000017.1"/>
</dbReference>
<evidence type="ECO:0000313" key="2">
    <source>
        <dbReference type="Proteomes" id="UP001595386"/>
    </source>
</evidence>
<evidence type="ECO:0000313" key="1">
    <source>
        <dbReference type="EMBL" id="MFC2992984.1"/>
    </source>
</evidence>
<sequence length="148" mass="16374">MNARLEGIVDTLRRGVSPEQEAELVGVLSTGERCFVALAARRADLLPAAYHHPVEAWHRLNADWQRAVCRHNDWPDSWASTTRLEIAIDLHRLRIALDDAGIPASTLQGADAIAERLQCLIEERDGLQMQVESLFTGGGTTVRSANPR</sequence>